<evidence type="ECO:0000256" key="2">
    <source>
        <dbReference type="ARBA" id="ARBA00023315"/>
    </source>
</evidence>
<keyword evidence="1" id="KW-0808">Transferase</keyword>
<dbReference type="CDD" id="cd04301">
    <property type="entry name" value="NAT_SF"/>
    <property type="match status" value="1"/>
</dbReference>
<dbReference type="PANTHER" id="PTHR43072:SF23">
    <property type="entry name" value="UPF0039 PROTEIN C11D3.02C"/>
    <property type="match status" value="1"/>
</dbReference>
<dbReference type="PROSITE" id="PS51186">
    <property type="entry name" value="GNAT"/>
    <property type="match status" value="1"/>
</dbReference>
<dbReference type="PANTHER" id="PTHR43072">
    <property type="entry name" value="N-ACETYLTRANSFERASE"/>
    <property type="match status" value="1"/>
</dbReference>
<protein>
    <submittedName>
        <fullName evidence="4">Arsinothricin resistance N-acetyltransferase ArsN1</fullName>
    </submittedName>
</protein>
<evidence type="ECO:0000256" key="1">
    <source>
        <dbReference type="ARBA" id="ARBA00022679"/>
    </source>
</evidence>
<dbReference type="Proteomes" id="UP001060261">
    <property type="component" value="Chromosome"/>
</dbReference>
<evidence type="ECO:0000313" key="5">
    <source>
        <dbReference type="Proteomes" id="UP001060261"/>
    </source>
</evidence>
<gene>
    <name evidence="4" type="ORF">N0D28_01770</name>
</gene>
<dbReference type="InterPro" id="IPR016181">
    <property type="entry name" value="Acyl_CoA_acyltransferase"/>
</dbReference>
<evidence type="ECO:0000259" key="3">
    <source>
        <dbReference type="PROSITE" id="PS51186"/>
    </source>
</evidence>
<reference evidence="4" key="1">
    <citation type="submission" date="2022-09" db="EMBL/GenBank/DDBJ databases">
        <title>genome sequence of Deinococcus rubellus.</title>
        <authorList>
            <person name="Srinivasan S."/>
        </authorList>
    </citation>
    <scope>NUCLEOTIDE SEQUENCE</scope>
    <source>
        <strain evidence="4">Ant6</strain>
    </source>
</reference>
<keyword evidence="2" id="KW-0012">Acyltransferase</keyword>
<dbReference type="EMBL" id="CP104213">
    <property type="protein sequence ID" value="UWX65558.1"/>
    <property type="molecule type" value="Genomic_DNA"/>
</dbReference>
<name>A0ABY5YPB2_9DEIO</name>
<accession>A0ABY5YPB2</accession>
<dbReference type="InterPro" id="IPR000182">
    <property type="entry name" value="GNAT_dom"/>
</dbReference>
<feature type="domain" description="N-acetyltransferase" evidence="3">
    <location>
        <begin position="3"/>
        <end position="157"/>
    </location>
</feature>
<dbReference type="Pfam" id="PF00583">
    <property type="entry name" value="Acetyltransf_1"/>
    <property type="match status" value="1"/>
</dbReference>
<dbReference type="SUPFAM" id="SSF55729">
    <property type="entry name" value="Acyl-CoA N-acyltransferases (Nat)"/>
    <property type="match status" value="1"/>
</dbReference>
<evidence type="ECO:0000313" key="4">
    <source>
        <dbReference type="EMBL" id="UWX65558.1"/>
    </source>
</evidence>
<organism evidence="4 5">
    <name type="scientific">Deinococcus rubellus</name>
    <dbReference type="NCBI Taxonomy" id="1889240"/>
    <lineage>
        <taxon>Bacteria</taxon>
        <taxon>Thermotogati</taxon>
        <taxon>Deinococcota</taxon>
        <taxon>Deinococci</taxon>
        <taxon>Deinococcales</taxon>
        <taxon>Deinococcaceae</taxon>
        <taxon>Deinococcus</taxon>
    </lineage>
</organism>
<dbReference type="Gene3D" id="3.40.630.30">
    <property type="match status" value="1"/>
</dbReference>
<dbReference type="RefSeq" id="WP_260561814.1">
    <property type="nucleotide sequence ID" value="NZ_BAABEC010000155.1"/>
</dbReference>
<keyword evidence="5" id="KW-1185">Reference proteome</keyword>
<dbReference type="NCBIfam" id="NF040503">
    <property type="entry name" value="resist_ArsN1a"/>
    <property type="match status" value="1"/>
</dbReference>
<proteinExistence type="predicted"/>
<sequence>MAALIRPAAEPDLPTLARIYNAGILGRNATFETRLRVPDDLRGWLAGPGPCLVLQKGGSVLGFARGGEYSNRECYAGILDHGVYVAPEAQGRGYGAALLLALQEAARAAGFHKLTSRVFVRNSASRAAHRKAGFREVGTHLRHAQLDGEWLDVVTVELSLWRAINPPSPSAPKPESP</sequence>